<dbReference type="InterPro" id="IPR003673">
    <property type="entry name" value="CoA-Trfase_fam_III"/>
</dbReference>
<dbReference type="PANTHER" id="PTHR48228">
    <property type="entry name" value="SUCCINYL-COA--D-CITRAMALATE COA-TRANSFERASE"/>
    <property type="match status" value="1"/>
</dbReference>
<dbReference type="InterPro" id="IPR044855">
    <property type="entry name" value="CoA-Trfase_III_dom3_sf"/>
</dbReference>
<dbReference type="EMBL" id="JBHRTQ010000001">
    <property type="protein sequence ID" value="MFC3172751.1"/>
    <property type="molecule type" value="Genomic_DNA"/>
</dbReference>
<accession>A0ABV7INB4</accession>
<dbReference type="InterPro" id="IPR050509">
    <property type="entry name" value="CoA-transferase_III"/>
</dbReference>
<protein>
    <submittedName>
        <fullName evidence="1">CaiB/BaiF CoA transferase family protein</fullName>
    </submittedName>
</protein>
<keyword evidence="2" id="KW-1185">Reference proteome</keyword>
<dbReference type="Proteomes" id="UP001595604">
    <property type="component" value="Unassembled WGS sequence"/>
</dbReference>
<reference evidence="2" key="1">
    <citation type="journal article" date="2019" name="Int. J. Syst. Evol. Microbiol.">
        <title>The Global Catalogue of Microorganisms (GCM) 10K type strain sequencing project: providing services to taxonomists for standard genome sequencing and annotation.</title>
        <authorList>
            <consortium name="The Broad Institute Genomics Platform"/>
            <consortium name="The Broad Institute Genome Sequencing Center for Infectious Disease"/>
            <person name="Wu L."/>
            <person name="Ma J."/>
        </authorList>
    </citation>
    <scope>NUCLEOTIDE SEQUENCE [LARGE SCALE GENOMIC DNA]</scope>
    <source>
        <strain evidence="2">KCTC 42984</strain>
    </source>
</reference>
<dbReference type="GO" id="GO:0016740">
    <property type="term" value="F:transferase activity"/>
    <property type="evidence" value="ECO:0007669"/>
    <property type="project" value="UniProtKB-KW"/>
</dbReference>
<name>A0ABV7INB4_9SPHN</name>
<sequence>MTAIMKGVRVLEVSEHGFLPMAGALLADWGAEVIKIEPVERGDAARGITTTGDDVNVLFEHANRGKQSLALDLAQSEAREILYRLAASADVFMTNKLPRVRAKLKLDVEDLRAHNPRLIYARGGGAGEKGPERDRGSYDLLSFWHRTGVSSMVARPDGSLPFLPAPGFGDFTGAMFIAGGVMGALFHRERTGEATVVDSSLLATGMWSMGAAIACADRDPAWPWPPPQANPLSATYYTADDRRIALCCLQAAHYWPMMCEAIGRPELGRDPRFATQDRLLGNAEAATILREAFAAHSLAEWRVKLETFPGQWNVVQTAAEVPSDPMVEPNGYLQRVETAAGVPFRLVAAPIQYDGVPARPGRAPEFNEHGDAILEGLGLDWDAVVDLKVRGIVG</sequence>
<comment type="caution">
    <text evidence="1">The sequence shown here is derived from an EMBL/GenBank/DDBJ whole genome shotgun (WGS) entry which is preliminary data.</text>
</comment>
<dbReference type="PANTHER" id="PTHR48228:SF2">
    <property type="entry name" value="E-CINNAMOYL-COA:R-PHENYLLACTATE COA TRANSFERASE LARGE SUBUNIT"/>
    <property type="match status" value="1"/>
</dbReference>
<evidence type="ECO:0000313" key="2">
    <source>
        <dbReference type="Proteomes" id="UP001595604"/>
    </source>
</evidence>
<dbReference type="RefSeq" id="WP_379508148.1">
    <property type="nucleotide sequence ID" value="NZ_JBHRTQ010000001.1"/>
</dbReference>
<keyword evidence="1" id="KW-0808">Transferase</keyword>
<evidence type="ECO:0000313" key="1">
    <source>
        <dbReference type="EMBL" id="MFC3172751.1"/>
    </source>
</evidence>
<organism evidence="1 2">
    <name type="scientific">Novosphingobium bradum</name>
    <dbReference type="NCBI Taxonomy" id="1737444"/>
    <lineage>
        <taxon>Bacteria</taxon>
        <taxon>Pseudomonadati</taxon>
        <taxon>Pseudomonadota</taxon>
        <taxon>Alphaproteobacteria</taxon>
        <taxon>Sphingomonadales</taxon>
        <taxon>Sphingomonadaceae</taxon>
        <taxon>Novosphingobium</taxon>
    </lineage>
</organism>
<dbReference type="Pfam" id="PF02515">
    <property type="entry name" value="CoA_transf_3"/>
    <property type="match status" value="1"/>
</dbReference>
<dbReference type="Gene3D" id="3.40.50.10540">
    <property type="entry name" value="Crotonobetainyl-coa:carnitine coa-transferase, domain 1"/>
    <property type="match status" value="1"/>
</dbReference>
<dbReference type="Gene3D" id="3.30.1540.10">
    <property type="entry name" value="formyl-coa transferase, domain 3"/>
    <property type="match status" value="1"/>
</dbReference>
<proteinExistence type="predicted"/>
<dbReference type="InterPro" id="IPR023606">
    <property type="entry name" value="CoA-Trfase_III_dom_1_sf"/>
</dbReference>
<dbReference type="SUPFAM" id="SSF89796">
    <property type="entry name" value="CoA-transferase family III (CaiB/BaiF)"/>
    <property type="match status" value="1"/>
</dbReference>
<gene>
    <name evidence="1" type="ORF">ACFOD9_00650</name>
</gene>